<dbReference type="AlphaFoldDB" id="A0A8I0PEK5"/>
<reference evidence="2 3" key="1">
    <citation type="submission" date="2020-10" db="EMBL/GenBank/DDBJ databases">
        <title>Sequencing the genomes of 1000 actinobacteria strains.</title>
        <authorList>
            <person name="Klenk H.-P."/>
        </authorList>
    </citation>
    <scope>NUCLEOTIDE SEQUENCE [LARGE SCALE GENOMIC DNA]</scope>
    <source>
        <strain evidence="2 3">DSM 41803</strain>
    </source>
</reference>
<feature type="region of interest" description="Disordered" evidence="1">
    <location>
        <begin position="201"/>
        <end position="235"/>
    </location>
</feature>
<accession>A0A8I0PEK5</accession>
<dbReference type="EMBL" id="JADBGF010000001">
    <property type="protein sequence ID" value="MBE1601186.1"/>
    <property type="molecule type" value="Genomic_DNA"/>
</dbReference>
<evidence type="ECO:0000256" key="1">
    <source>
        <dbReference type="SAM" id="MobiDB-lite"/>
    </source>
</evidence>
<evidence type="ECO:0000313" key="2">
    <source>
        <dbReference type="EMBL" id="MBE1601186.1"/>
    </source>
</evidence>
<comment type="caution">
    <text evidence="2">The sequence shown here is derived from an EMBL/GenBank/DDBJ whole genome shotgun (WGS) entry which is preliminary data.</text>
</comment>
<dbReference type="Proteomes" id="UP000629287">
    <property type="component" value="Unassembled WGS sequence"/>
</dbReference>
<proteinExistence type="predicted"/>
<feature type="region of interest" description="Disordered" evidence="1">
    <location>
        <begin position="135"/>
        <end position="158"/>
    </location>
</feature>
<evidence type="ECO:0000313" key="3">
    <source>
        <dbReference type="Proteomes" id="UP000629287"/>
    </source>
</evidence>
<feature type="region of interest" description="Disordered" evidence="1">
    <location>
        <begin position="24"/>
        <end position="109"/>
    </location>
</feature>
<keyword evidence="3" id="KW-1185">Reference proteome</keyword>
<gene>
    <name evidence="2" type="ORF">H4687_007315</name>
</gene>
<name>A0A8I0PEK5_9ACTN</name>
<organism evidence="2 3">
    <name type="scientific">Streptomyces stelliscabiei</name>
    <dbReference type="NCBI Taxonomy" id="146820"/>
    <lineage>
        <taxon>Bacteria</taxon>
        <taxon>Bacillati</taxon>
        <taxon>Actinomycetota</taxon>
        <taxon>Actinomycetes</taxon>
        <taxon>Kitasatosporales</taxon>
        <taxon>Streptomycetaceae</taxon>
        <taxon>Streptomyces</taxon>
    </lineage>
</organism>
<feature type="compositionally biased region" description="Polar residues" evidence="1">
    <location>
        <begin position="90"/>
        <end position="100"/>
    </location>
</feature>
<sequence>MAMADRSVAVSGWTATSVTRVPTLCPFRPTTSWTRFGRRRNGSRRPPTTPASTHRGRPSGPVARESVPTRFHAMPGSPFGHPAFRRSLAPTDTSRPTTTAAPGRWCGTRPAFSAEHRTAHEVRPRTAHDVRPRLRDHLDRSSPARTSRGPPASLGGACSPIGTSGWCEARALITGDHPRLLCSLHAGDHGQVAGGRRRAAGQAVGTADGPMTGKSRCRRPRCSDASEIVHGLQGR</sequence>
<protein>
    <submittedName>
        <fullName evidence="2">Uncharacterized protein</fullName>
    </submittedName>
</protein>